<evidence type="ECO:0000256" key="2">
    <source>
        <dbReference type="ARBA" id="ARBA00022448"/>
    </source>
</evidence>
<comment type="similarity">
    <text evidence="1 6">Belongs to the SecB family.</text>
</comment>
<keyword evidence="3 6" id="KW-0653">Protein transport</keyword>
<evidence type="ECO:0000256" key="4">
    <source>
        <dbReference type="ARBA" id="ARBA00023010"/>
    </source>
</evidence>
<evidence type="ECO:0000256" key="3">
    <source>
        <dbReference type="ARBA" id="ARBA00022927"/>
    </source>
</evidence>
<proteinExistence type="inferred from homology"/>
<evidence type="ECO:0000313" key="8">
    <source>
        <dbReference type="Proteomes" id="UP001204142"/>
    </source>
</evidence>
<keyword evidence="2 6" id="KW-0813">Transport</keyword>
<organism evidence="7 8">
    <name type="scientific">Limnobacter humi</name>
    <dbReference type="NCBI Taxonomy" id="1778671"/>
    <lineage>
        <taxon>Bacteria</taxon>
        <taxon>Pseudomonadati</taxon>
        <taxon>Pseudomonadota</taxon>
        <taxon>Betaproteobacteria</taxon>
        <taxon>Burkholderiales</taxon>
        <taxon>Burkholderiaceae</taxon>
        <taxon>Limnobacter</taxon>
    </lineage>
</organism>
<dbReference type="SUPFAM" id="SSF54611">
    <property type="entry name" value="SecB-like"/>
    <property type="match status" value="1"/>
</dbReference>
<dbReference type="NCBIfam" id="TIGR00809">
    <property type="entry name" value="secB"/>
    <property type="match status" value="1"/>
</dbReference>
<accession>A0ABT1WJH4</accession>
<evidence type="ECO:0000256" key="6">
    <source>
        <dbReference type="HAMAP-Rule" id="MF_00821"/>
    </source>
</evidence>
<keyword evidence="4 6" id="KW-0811">Translocation</keyword>
<name>A0ABT1WJH4_9BURK</name>
<comment type="function">
    <text evidence="6">One of the proteins required for the normal export of preproteins out of the cell cytoplasm. It is a molecular chaperone that binds to a subset of precursor proteins, maintaining them in a translocation-competent state. It also specifically binds to its receptor SecA.</text>
</comment>
<evidence type="ECO:0000256" key="5">
    <source>
        <dbReference type="ARBA" id="ARBA00023186"/>
    </source>
</evidence>
<evidence type="ECO:0000256" key="1">
    <source>
        <dbReference type="ARBA" id="ARBA00009990"/>
    </source>
</evidence>
<protein>
    <recommendedName>
        <fullName evidence="6">Protein-export protein SecB</fullName>
    </recommendedName>
</protein>
<evidence type="ECO:0000313" key="7">
    <source>
        <dbReference type="EMBL" id="MCQ8897650.1"/>
    </source>
</evidence>
<dbReference type="EMBL" id="JANIGO010000006">
    <property type="protein sequence ID" value="MCQ8897650.1"/>
    <property type="molecule type" value="Genomic_DNA"/>
</dbReference>
<gene>
    <name evidence="6 7" type="primary">secB</name>
    <name evidence="7" type="ORF">NQT62_14510</name>
</gene>
<dbReference type="Proteomes" id="UP001204142">
    <property type="component" value="Unassembled WGS sequence"/>
</dbReference>
<dbReference type="Pfam" id="PF02556">
    <property type="entry name" value="SecB"/>
    <property type="match status" value="1"/>
</dbReference>
<dbReference type="InterPro" id="IPR035958">
    <property type="entry name" value="SecB-like_sf"/>
</dbReference>
<comment type="subunit">
    <text evidence="6">Homotetramer, a dimer of dimers. One homotetramer interacts with 1 SecA dimer.</text>
</comment>
<dbReference type="PRINTS" id="PR01594">
    <property type="entry name" value="SECBCHAPRONE"/>
</dbReference>
<dbReference type="Gene3D" id="3.10.420.10">
    <property type="entry name" value="SecB-like"/>
    <property type="match status" value="1"/>
</dbReference>
<comment type="subcellular location">
    <subcellularLocation>
        <location evidence="6">Cytoplasm</location>
    </subcellularLocation>
</comment>
<keyword evidence="8" id="KW-1185">Reference proteome</keyword>
<sequence length="154" mass="16780">MAEQAQEAVFQMQRVYVKDASLELPNAPQIFLEKNPPAIEVSVDVGAQRLGDTVFESEVTVTVTAKIGDKVAFLVECKQAGIFEISGVPEDQYDPLLGILCPGMIYPYLRANVADMITRTGFPPVHLSDINFEQFYQQRLAAAQEAAAASTANA</sequence>
<dbReference type="NCBIfam" id="NF004394">
    <property type="entry name" value="PRK05751.1-5"/>
    <property type="match status" value="1"/>
</dbReference>
<keyword evidence="6" id="KW-0963">Cytoplasm</keyword>
<dbReference type="RefSeq" id="WP_256765456.1">
    <property type="nucleotide sequence ID" value="NZ_JANIGO010000006.1"/>
</dbReference>
<dbReference type="PANTHER" id="PTHR36918">
    <property type="match status" value="1"/>
</dbReference>
<dbReference type="PANTHER" id="PTHR36918:SF1">
    <property type="entry name" value="PROTEIN-EXPORT PROTEIN SECB"/>
    <property type="match status" value="1"/>
</dbReference>
<dbReference type="InterPro" id="IPR003708">
    <property type="entry name" value="SecB"/>
</dbReference>
<comment type="caution">
    <text evidence="7">The sequence shown here is derived from an EMBL/GenBank/DDBJ whole genome shotgun (WGS) entry which is preliminary data.</text>
</comment>
<keyword evidence="5 6" id="KW-0143">Chaperone</keyword>
<dbReference type="HAMAP" id="MF_00821">
    <property type="entry name" value="SecB"/>
    <property type="match status" value="1"/>
</dbReference>
<reference evidence="7 8" key="1">
    <citation type="submission" date="2022-07" db="EMBL/GenBank/DDBJ databases">
        <authorList>
            <person name="Xamxidin M."/>
            <person name="Wu M."/>
        </authorList>
    </citation>
    <scope>NUCLEOTIDE SEQUENCE [LARGE SCALE GENOMIC DNA]</scope>
    <source>
        <strain evidence="7 8">NBRC 111650</strain>
    </source>
</reference>